<comment type="caution">
    <text evidence="1">The sequence shown here is derived from an EMBL/GenBank/DDBJ whole genome shotgun (WGS) entry which is preliminary data.</text>
</comment>
<evidence type="ECO:0000313" key="1">
    <source>
        <dbReference type="EMBL" id="KAH7912056.1"/>
    </source>
</evidence>
<protein>
    <submittedName>
        <fullName evidence="1">Chloroperoxidase</fullName>
    </submittedName>
</protein>
<name>A0ACB8AFK3_9AGAM</name>
<keyword evidence="2" id="KW-1185">Reference proteome</keyword>
<accession>A0ACB8AFK3</accession>
<organism evidence="1 2">
    <name type="scientific">Hygrophoropsis aurantiaca</name>
    <dbReference type="NCBI Taxonomy" id="72124"/>
    <lineage>
        <taxon>Eukaryota</taxon>
        <taxon>Fungi</taxon>
        <taxon>Dikarya</taxon>
        <taxon>Basidiomycota</taxon>
        <taxon>Agaricomycotina</taxon>
        <taxon>Agaricomycetes</taxon>
        <taxon>Agaricomycetidae</taxon>
        <taxon>Boletales</taxon>
        <taxon>Coniophorineae</taxon>
        <taxon>Hygrophoropsidaceae</taxon>
        <taxon>Hygrophoropsis</taxon>
    </lineage>
</organism>
<reference evidence="1" key="1">
    <citation type="journal article" date="2021" name="New Phytol.">
        <title>Evolutionary innovations through gain and loss of genes in the ectomycorrhizal Boletales.</title>
        <authorList>
            <person name="Wu G."/>
            <person name="Miyauchi S."/>
            <person name="Morin E."/>
            <person name="Kuo A."/>
            <person name="Drula E."/>
            <person name="Varga T."/>
            <person name="Kohler A."/>
            <person name="Feng B."/>
            <person name="Cao Y."/>
            <person name="Lipzen A."/>
            <person name="Daum C."/>
            <person name="Hundley H."/>
            <person name="Pangilinan J."/>
            <person name="Johnson J."/>
            <person name="Barry K."/>
            <person name="LaButti K."/>
            <person name="Ng V."/>
            <person name="Ahrendt S."/>
            <person name="Min B."/>
            <person name="Choi I.G."/>
            <person name="Park H."/>
            <person name="Plett J.M."/>
            <person name="Magnuson J."/>
            <person name="Spatafora J.W."/>
            <person name="Nagy L.G."/>
            <person name="Henrissat B."/>
            <person name="Grigoriev I.V."/>
            <person name="Yang Z.L."/>
            <person name="Xu J."/>
            <person name="Martin F.M."/>
        </authorList>
    </citation>
    <scope>NUCLEOTIDE SEQUENCE</scope>
    <source>
        <strain evidence="1">ATCC 28755</strain>
    </source>
</reference>
<gene>
    <name evidence="1" type="ORF">BJ138DRAFT_1084323</name>
</gene>
<evidence type="ECO:0000313" key="2">
    <source>
        <dbReference type="Proteomes" id="UP000790377"/>
    </source>
</evidence>
<proteinExistence type="predicted"/>
<dbReference type="EMBL" id="MU267660">
    <property type="protein sequence ID" value="KAH7912056.1"/>
    <property type="molecule type" value="Genomic_DNA"/>
</dbReference>
<sequence length="225" mass="24982">MLTFSRSFTEHRFEPATPSDRRSPCPALNALANHGYLPRDGKDIGLWQLIQALHAVYNLSYPLAALLAIAGILFCGHALCLDLDALAMHNRIEHDASMVHANTLPGHSNAPTLVDPKLLHSFLAEADVHKGLGLEDLARVRIFRESRLSRPLDVVHSEVGMGEAGLCWLLLKGKNGRIPISTLSQWFGEERIPAGWLRPREEIGLLEARETANEVAAIMKHIKKW</sequence>
<dbReference type="Proteomes" id="UP000790377">
    <property type="component" value="Unassembled WGS sequence"/>
</dbReference>